<dbReference type="GO" id="GO:0000932">
    <property type="term" value="C:P-body"/>
    <property type="evidence" value="ECO:0007669"/>
    <property type="project" value="UniProtKB-SubCell"/>
</dbReference>
<evidence type="ECO:0000256" key="6">
    <source>
        <dbReference type="ARBA" id="ARBA00022884"/>
    </source>
</evidence>
<dbReference type="Pfam" id="PF23456">
    <property type="entry name" value="CSDE1"/>
    <property type="match status" value="4"/>
</dbReference>
<comment type="similarity">
    <text evidence="7">Belongs to the UNR family.</text>
</comment>
<keyword evidence="3" id="KW-0963">Cytoplasm</keyword>
<dbReference type="SMART" id="SM00357">
    <property type="entry name" value="CSP"/>
    <property type="match status" value="4"/>
</dbReference>
<keyword evidence="4" id="KW-0597">Phosphoprotein</keyword>
<dbReference type="InterPro" id="IPR002059">
    <property type="entry name" value="CSP_DNA-bd"/>
</dbReference>
<reference evidence="13" key="1">
    <citation type="submission" date="2025-08" db="UniProtKB">
        <authorList>
            <consortium name="Ensembl"/>
        </authorList>
    </citation>
    <scope>IDENTIFICATION</scope>
</reference>
<dbReference type="PANTHER" id="PTHR12913">
    <property type="entry name" value="UNR PROTEIN N-RAS UPSTREAM GENE PROTEIN"/>
    <property type="match status" value="1"/>
</dbReference>
<feature type="domain" description="SUZ-C" evidence="12">
    <location>
        <begin position="709"/>
        <end position="750"/>
    </location>
</feature>
<dbReference type="Pfam" id="PF00313">
    <property type="entry name" value="CSD"/>
    <property type="match status" value="4"/>
</dbReference>
<dbReference type="FunFam" id="2.40.50.140:FF:000055">
    <property type="entry name" value="Cold shock domain containing E1, RNA-binding"/>
    <property type="match status" value="1"/>
</dbReference>
<evidence type="ECO:0000259" key="11">
    <source>
        <dbReference type="PROSITE" id="PS51857"/>
    </source>
</evidence>
<accession>A0A8B9KIF4</accession>
<dbReference type="Ensembl" id="ENSAMXT00005040454.1">
    <property type="protein sequence ID" value="ENSAMXP00005037113.1"/>
    <property type="gene ID" value="ENSAMXG00005015306.1"/>
</dbReference>
<dbReference type="Pfam" id="PF12901">
    <property type="entry name" value="SUZ-C"/>
    <property type="match status" value="1"/>
</dbReference>
<keyword evidence="5" id="KW-0677">Repeat</keyword>
<evidence type="ECO:0000256" key="4">
    <source>
        <dbReference type="ARBA" id="ARBA00022553"/>
    </source>
</evidence>
<feature type="domain" description="CSD" evidence="11">
    <location>
        <begin position="469"/>
        <end position="532"/>
    </location>
</feature>
<evidence type="ECO:0000259" key="12">
    <source>
        <dbReference type="PROSITE" id="PS51938"/>
    </source>
</evidence>
<dbReference type="PANTHER" id="PTHR12913:SF2">
    <property type="entry name" value="COLD SHOCK DOMAIN-CONTAINING PROTEIN E1 ISOFORM X1"/>
    <property type="match status" value="1"/>
</dbReference>
<dbReference type="InterPro" id="IPR024642">
    <property type="entry name" value="SUZ-C"/>
</dbReference>
<evidence type="ECO:0000313" key="14">
    <source>
        <dbReference type="Proteomes" id="UP000694621"/>
    </source>
</evidence>
<sequence length="759" mass="84555">MSFDPSLLHSNGFANGTGVGLRETGVVEKLLTSYGFIQCSERQARLFFHCSQYNGNLQELKIGDDVEFEVSSDRRTGKPIAVKLVKIKAEVLPEERISGQVVSAIPNHLDGKSAPGQVPTGSVCYERNGEVFYLTYTPDDVESNMHLDTGDKVSFYMETNKHTGAVSARNIVLVKKKQMRCQGVVCATKEAFGFIERADVVKEIFFHYSEFKGDLEALQAGDDVEFTIKDRNGKEVATDVRLLPQGTVIFEDISIEQFEGTVTKVIPKVPTKNQNDPLPGRICARINFTEKELLFGEKDTKSKVTLLEGDHVQFNISTDRRDKLERATNIDILPDTFHFTKEAREMDMLSAQRNHAVRIKKLPKGTVSFHTQSEQRFYGVVEKEAMCASNSKANVSPSKGKEKDIEEGVIAYEDCGVKLTVPYHLKDLDGCVFPQLGEKVEFSISEVKRTGMQSAVSLKILNRTTNTKRLLGFIATLKDNFGFIETANHDQEIFFHYSEMCGNVDNLELGDAVEYTQAKGKGNKISAEKVTKIPPVGEDISTNVLMGKVIRPLRSVDPSQTEYQGLIEVTEEGEQLNLFTFSLLNSSSKGQTYPFGIVGMGNKGDCLQKGELVKFQLCTVPQTGQRMACNVVPQRLALVECVKDQFGFITYEVGESKKLFFHMKEVQDGLELQAGDEVEFSVILNQRTGKCSACNVRRVSECPKPVATPRPDRLVNRLKSITLDDASAPRLVIIRQPRGPDNSKGFNVERKLRTASVIE</sequence>
<dbReference type="InterPro" id="IPR011129">
    <property type="entry name" value="CSD"/>
</dbReference>
<comment type="subcellular location">
    <subcellularLocation>
        <location evidence="1">Cytoplasm</location>
        <location evidence="1">P-body</location>
    </subcellularLocation>
    <subcellularLocation>
        <location evidence="2">Cytoplasm</location>
        <location evidence="2">Stress granule</location>
    </subcellularLocation>
</comment>
<dbReference type="FunFam" id="2.40.50.140:FF:000094">
    <property type="entry name" value="cold shock domain-containing protein E1 isoform X1"/>
    <property type="match status" value="1"/>
</dbReference>
<dbReference type="FunFam" id="2.40.50.140:FF:000093">
    <property type="entry name" value="cold shock domain-containing protein E1 isoform X1"/>
    <property type="match status" value="1"/>
</dbReference>
<dbReference type="InterPro" id="IPR056400">
    <property type="entry name" value="CSDE1"/>
</dbReference>
<evidence type="ECO:0000256" key="2">
    <source>
        <dbReference type="ARBA" id="ARBA00004210"/>
    </source>
</evidence>
<evidence type="ECO:0000313" key="13">
    <source>
        <dbReference type="Ensembl" id="ENSAMXP00005037113.1"/>
    </source>
</evidence>
<dbReference type="InterPro" id="IPR019844">
    <property type="entry name" value="CSD_CS"/>
</dbReference>
<protein>
    <recommendedName>
        <fullName evidence="10">Cold shock domain-containing protein E1</fullName>
    </recommendedName>
</protein>
<dbReference type="GO" id="GO:0010494">
    <property type="term" value="C:cytoplasmic stress granule"/>
    <property type="evidence" value="ECO:0007669"/>
    <property type="project" value="UniProtKB-SubCell"/>
</dbReference>
<evidence type="ECO:0000256" key="3">
    <source>
        <dbReference type="ARBA" id="ARBA00022490"/>
    </source>
</evidence>
<dbReference type="PROSITE" id="PS51938">
    <property type="entry name" value="SUZ_C"/>
    <property type="match status" value="1"/>
</dbReference>
<organism evidence="13 14">
    <name type="scientific">Astyanax mexicanus</name>
    <name type="common">Blind cave fish</name>
    <name type="synonym">Astyanax fasciatus mexicanus</name>
    <dbReference type="NCBI Taxonomy" id="7994"/>
    <lineage>
        <taxon>Eukaryota</taxon>
        <taxon>Metazoa</taxon>
        <taxon>Chordata</taxon>
        <taxon>Craniata</taxon>
        <taxon>Vertebrata</taxon>
        <taxon>Euteleostomi</taxon>
        <taxon>Actinopterygii</taxon>
        <taxon>Neopterygii</taxon>
        <taxon>Teleostei</taxon>
        <taxon>Ostariophysi</taxon>
        <taxon>Characiformes</taxon>
        <taxon>Characoidei</taxon>
        <taxon>Acestrorhamphidae</taxon>
        <taxon>Acestrorhamphinae</taxon>
        <taxon>Astyanax</taxon>
    </lineage>
</organism>
<keyword evidence="6" id="KW-0694">RNA-binding</keyword>
<dbReference type="SUPFAM" id="SSF50249">
    <property type="entry name" value="Nucleic acid-binding proteins"/>
    <property type="match status" value="4"/>
</dbReference>
<evidence type="ECO:0000256" key="10">
    <source>
        <dbReference type="ARBA" id="ARBA00069501"/>
    </source>
</evidence>
<evidence type="ECO:0000256" key="8">
    <source>
        <dbReference type="ARBA" id="ARBA00057277"/>
    </source>
</evidence>
<feature type="domain" description="CSD" evidence="11">
    <location>
        <begin position="634"/>
        <end position="698"/>
    </location>
</feature>
<evidence type="ECO:0000256" key="9">
    <source>
        <dbReference type="ARBA" id="ARBA00065656"/>
    </source>
</evidence>
<evidence type="ECO:0000256" key="7">
    <source>
        <dbReference type="ARBA" id="ARBA00044751"/>
    </source>
</evidence>
<dbReference type="PROSITE" id="PS00352">
    <property type="entry name" value="CSD_1"/>
    <property type="match status" value="3"/>
</dbReference>
<dbReference type="AlphaFoldDB" id="A0A8B9KIF4"/>
<dbReference type="Gene3D" id="2.40.50.140">
    <property type="entry name" value="Nucleic acid-binding proteins"/>
    <property type="match status" value="6"/>
</dbReference>
<feature type="domain" description="CSD" evidence="11">
    <location>
        <begin position="180"/>
        <end position="242"/>
    </location>
</feature>
<name>A0A8B9KIF4_ASTMX</name>
<dbReference type="PROSITE" id="PS51857">
    <property type="entry name" value="CSD_2"/>
    <property type="match status" value="4"/>
</dbReference>
<dbReference type="Proteomes" id="UP000694621">
    <property type="component" value="Unplaced"/>
</dbReference>
<proteinExistence type="inferred from homology"/>
<dbReference type="GO" id="GO:0003723">
    <property type="term" value="F:RNA binding"/>
    <property type="evidence" value="ECO:0007669"/>
    <property type="project" value="UniProtKB-KW"/>
</dbReference>
<dbReference type="CDD" id="cd04458">
    <property type="entry name" value="CSP_CDS"/>
    <property type="match status" value="2"/>
</dbReference>
<evidence type="ECO:0000256" key="1">
    <source>
        <dbReference type="ARBA" id="ARBA00004201"/>
    </source>
</evidence>
<feature type="domain" description="CSD" evidence="11">
    <location>
        <begin position="22"/>
        <end position="86"/>
    </location>
</feature>
<evidence type="ECO:0000256" key="5">
    <source>
        <dbReference type="ARBA" id="ARBA00022737"/>
    </source>
</evidence>
<comment type="subunit">
    <text evidence="9">Component of a multi subunit autoregulatory ribonucleoprotein complex (ARC), at least composed of IGF2BP1, PABPC1 and CSDE1. Interacts with STRAP. Part of a complex associated with the FOS mCRD domain and consisting of PABPC1, PAIP1, HNRPD and SYNCRIP. The interaction with PABPC1 is direct and RNA-independent. Interacts with EIF4ENIF1/4E-T.</text>
</comment>
<dbReference type="GO" id="GO:1905172">
    <property type="term" value="F:RISC complex binding"/>
    <property type="evidence" value="ECO:0007669"/>
    <property type="project" value="UniProtKB-ARBA"/>
</dbReference>
<dbReference type="InterPro" id="IPR012340">
    <property type="entry name" value="NA-bd_OB-fold"/>
</dbReference>
<comment type="function">
    <text evidence="8">RNA-binding protein involved in translationally coupled mRNA turnover. Implicated with other RNA-binding proteins in the cytoplasmic deadenylation/translational and decay interplay of the FOS mRNA mediated by the major coding-region determinant of instability (mCRD) domain. Required for efficient formation of stress granules.</text>
</comment>